<evidence type="ECO:0000256" key="4">
    <source>
        <dbReference type="ARBA" id="ARBA00023065"/>
    </source>
</evidence>
<evidence type="ECO:0000313" key="7">
    <source>
        <dbReference type="Proteomes" id="UP000679126"/>
    </source>
</evidence>
<organism evidence="6 7">
    <name type="scientific">Chitinophaga chungangae</name>
    <dbReference type="NCBI Taxonomy" id="2821488"/>
    <lineage>
        <taxon>Bacteria</taxon>
        <taxon>Pseudomonadati</taxon>
        <taxon>Bacteroidota</taxon>
        <taxon>Chitinophagia</taxon>
        <taxon>Chitinophagales</taxon>
        <taxon>Chitinophagaceae</taxon>
        <taxon>Chitinophaga</taxon>
    </lineage>
</organism>
<dbReference type="SUPFAM" id="SSF141072">
    <property type="entry name" value="CalX-like"/>
    <property type="match status" value="4"/>
</dbReference>
<evidence type="ECO:0000313" key="6">
    <source>
        <dbReference type="EMBL" id="MBO9155424.1"/>
    </source>
</evidence>
<gene>
    <name evidence="6" type="ORF">J7I43_24560</name>
</gene>
<name>A0ABS3YMX1_9BACT</name>
<dbReference type="InterPro" id="IPR038081">
    <property type="entry name" value="CalX-like_sf"/>
</dbReference>
<feature type="domain" description="Calx-beta" evidence="5">
    <location>
        <begin position="907"/>
        <end position="990"/>
    </location>
</feature>
<keyword evidence="4" id="KW-0813">Transport</keyword>
<dbReference type="InterPro" id="IPR003644">
    <property type="entry name" value="Calx_beta"/>
</dbReference>
<keyword evidence="3" id="KW-0106">Calcium</keyword>
<feature type="domain" description="Calx-beta" evidence="5">
    <location>
        <begin position="439"/>
        <end position="549"/>
    </location>
</feature>
<dbReference type="RefSeq" id="WP_209148686.1">
    <property type="nucleotide sequence ID" value="NZ_JAGHKP010000006.1"/>
</dbReference>
<reference evidence="7" key="1">
    <citation type="submission" date="2021-03" db="EMBL/GenBank/DDBJ databases">
        <title>Assistant Professor.</title>
        <authorList>
            <person name="Huq M.A."/>
        </authorList>
    </citation>
    <scope>NUCLEOTIDE SEQUENCE [LARGE SCALE GENOMIC DNA]</scope>
    <source>
        <strain evidence="7">MAH-28</strain>
    </source>
</reference>
<dbReference type="Gene3D" id="2.60.40.2030">
    <property type="match status" value="4"/>
</dbReference>
<dbReference type="Pfam" id="PF03160">
    <property type="entry name" value="Calx-beta"/>
    <property type="match status" value="2"/>
</dbReference>
<feature type="non-terminal residue" evidence="6">
    <location>
        <position position="1441"/>
    </location>
</feature>
<comment type="caution">
    <text evidence="6">The sequence shown here is derived from an EMBL/GenBank/DDBJ whole genome shotgun (WGS) entry which is preliminary data.</text>
</comment>
<evidence type="ECO:0000256" key="1">
    <source>
        <dbReference type="ARBA" id="ARBA00022729"/>
    </source>
</evidence>
<keyword evidence="7" id="KW-1185">Reference proteome</keyword>
<sequence>MLLILMMLSNMVNAQAPSRVINPTGGETPTDGLRITITDTSVMVRRNGVDQFSLDPLLDRYDRGGLRTYVILERKLGGTIENKEPKYLQACNISDVVGDGSAGNPWRVVTQTKFKNGNNADYNLSTEYVYTAGTSYYLINYYLSSNEGIPSGSTGGPYWINFYLSEASWMDGATCGKGFKDLEVDATLNPWWGTSGTGYIPRMVGITKSGSDCDGLSGTHVFKTVPEGFISYYAGPVAYRNDKLSNGYTLTDMIKAVPDNSGITVHTAVDVNGVFPGNLAHATRQMAVGFDAAEMQSLYMMDPNLEDATSSMPMEVAQVTLTPVTSPAGLEGDAAHTISGLQLNLANATFNLPQVLEIQVTPSGTHPAVEGTDYRVLQNKIIIPPGTYVNDQLELPIEIIGNTTPSTVDKTFTVTLVAPTCAPHLQLGAVSSLEYTIVDDDQNRIFIEPEKTSLKEGEKTKIKVKMTGAALPTDLTVDINRLVASTTKTSDYSGLLPQVTILANEHETEFELTATGDLILEGDESLQIGATATIGGEAVGDTTEIIITDTTHLNPDNKIITFSSPKAAEGTPVTITASLPSGVTTEAPLAINIDYTNPASTADFSDISGATPFPSVLTIPADGSQVTYNINLVEDYTLEETEFWYFDGTATDSYGAYTMVSSYLEIEDSPAGRTLTISFGGTTSVTESPLTVQVVNGTISFDPSYSSASDIIVNLVLDGTSTADAGDFVTMPLQVTIPAGYSSANFTLQVPADQWILEADETAVVTGNLSGFTFADGSFVIKDRASMTSGNKKVIFDPSTATNLTEGNSLPLRIRFGNTSVRSQEPIVITLSAGPSTTGSVTTADYNMPATVTIQPGDNGVDFTLDALTDVITETESIQVLANTNILGTLSTPSRTVNLLDAVSNKIIFTATPTTLDEGGAGITVTATLESGTAPADISITVQTGSGSSASDADYTITTSPAVIAAGASSATFTISAPEDGVLERAETLNLTGTATGYTFDGLTFTINDATSANPLNRQISVVPDATSVNEGSGVRVVVKLPDGITTSEEITITLAQGAGSDAGIQGGDYSYALPVKIPVGAGETDFMLQAASDNIFEPTEKLELSASATVFDDPVTATVGVNITDGSKTPANTLLVVTGPSTVTEGNMVKYRIALPSGVTTTEDIVITLAPVAGTTTASGDFNGNYPLSATISAGTTFEEIEFDAKSDGVVEGLEHLNMQFQATGFTFTGDVSLDVEDTDPAGLMIQLSANPATVAEGAATEITASLQGFTSASDIDVVLSSGSGSTAGSGDHGVLGTIHIAAGQSSAKVNISAVADDILEGNEMLELRGSTGGFTVQGTDITITDATNTNANKTIMLTPATATVAEGGVVKIKAILPTGITSTQDITVTLTKAAGSAATLDVADVTFPGSVTILAGTNEIEFDVTANMDNLIEVSELLK</sequence>
<evidence type="ECO:0000256" key="3">
    <source>
        <dbReference type="ARBA" id="ARBA00022837"/>
    </source>
</evidence>
<keyword evidence="4" id="KW-0406">Ion transport</keyword>
<dbReference type="EMBL" id="JAGHKP010000006">
    <property type="protein sequence ID" value="MBO9155424.1"/>
    <property type="molecule type" value="Genomic_DNA"/>
</dbReference>
<dbReference type="PANTHER" id="PTHR11878:SF76">
    <property type="entry name" value="CALX-BETA DOMAIN-CONTAINING PROTEIN"/>
    <property type="match status" value="1"/>
</dbReference>
<dbReference type="Proteomes" id="UP000679126">
    <property type="component" value="Unassembled WGS sequence"/>
</dbReference>
<proteinExistence type="predicted"/>
<keyword evidence="2" id="KW-0677">Repeat</keyword>
<evidence type="ECO:0000259" key="5">
    <source>
        <dbReference type="Pfam" id="PF03160"/>
    </source>
</evidence>
<dbReference type="InterPro" id="IPR051171">
    <property type="entry name" value="CaCA"/>
</dbReference>
<evidence type="ECO:0000256" key="2">
    <source>
        <dbReference type="ARBA" id="ARBA00022737"/>
    </source>
</evidence>
<dbReference type="PANTHER" id="PTHR11878">
    <property type="entry name" value="SODIUM/CALCIUM EXCHANGER"/>
    <property type="match status" value="1"/>
</dbReference>
<keyword evidence="1" id="KW-0732">Signal</keyword>
<protein>
    <recommendedName>
        <fullName evidence="5">Calx-beta domain-containing protein</fullName>
    </recommendedName>
</protein>
<accession>A0ABS3YMX1</accession>